<dbReference type="InterPro" id="IPR007630">
    <property type="entry name" value="RNA_pol_sigma70_r4"/>
</dbReference>
<evidence type="ECO:0000256" key="3">
    <source>
        <dbReference type="ARBA" id="ARBA00023125"/>
    </source>
</evidence>
<evidence type="ECO:0000259" key="5">
    <source>
        <dbReference type="Pfam" id="PF04539"/>
    </source>
</evidence>
<dbReference type="PANTHER" id="PTHR30385:SF4">
    <property type="entry name" value="RNA POLYMERASE SIGMA-E FACTOR"/>
    <property type="match status" value="1"/>
</dbReference>
<keyword evidence="1" id="KW-0805">Transcription regulation</keyword>
<dbReference type="InterPro" id="IPR014284">
    <property type="entry name" value="RNA_pol_sigma-70_dom"/>
</dbReference>
<dbReference type="EMBL" id="BMJH01000001">
    <property type="protein sequence ID" value="GGC55349.1"/>
    <property type="molecule type" value="Genomic_DNA"/>
</dbReference>
<proteinExistence type="predicted"/>
<keyword evidence="4" id="KW-0804">Transcription</keyword>
<evidence type="ECO:0000259" key="7">
    <source>
        <dbReference type="Pfam" id="PF04545"/>
    </source>
</evidence>
<dbReference type="Gene3D" id="1.10.10.10">
    <property type="entry name" value="Winged helix-like DNA-binding domain superfamily/Winged helix DNA-binding domain"/>
    <property type="match status" value="2"/>
</dbReference>
<accession>A0A916U362</accession>
<dbReference type="CDD" id="cd06171">
    <property type="entry name" value="Sigma70_r4"/>
    <property type="match status" value="1"/>
</dbReference>
<dbReference type="NCBIfam" id="TIGR02937">
    <property type="entry name" value="sigma70-ECF"/>
    <property type="match status" value="1"/>
</dbReference>
<gene>
    <name evidence="8" type="primary">sigB</name>
    <name evidence="8" type="ORF">GCM10011410_04660</name>
</gene>
<reference evidence="8" key="2">
    <citation type="submission" date="2020-09" db="EMBL/GenBank/DDBJ databases">
        <authorList>
            <person name="Sun Q."/>
            <person name="Zhou Y."/>
        </authorList>
    </citation>
    <scope>NUCLEOTIDE SEQUENCE</scope>
    <source>
        <strain evidence="8">CGMCC 1.15478</strain>
    </source>
</reference>
<dbReference type="SUPFAM" id="SSF88946">
    <property type="entry name" value="Sigma2 domain of RNA polymerase sigma factors"/>
    <property type="match status" value="1"/>
</dbReference>
<dbReference type="GO" id="GO:0003677">
    <property type="term" value="F:DNA binding"/>
    <property type="evidence" value="ECO:0007669"/>
    <property type="project" value="UniProtKB-KW"/>
</dbReference>
<feature type="domain" description="RNA polymerase sigma-70 region 4" evidence="7">
    <location>
        <begin position="199"/>
        <end position="247"/>
    </location>
</feature>
<keyword evidence="3" id="KW-0238">DNA-binding</keyword>
<dbReference type="Proteomes" id="UP000641514">
    <property type="component" value="Unassembled WGS sequence"/>
</dbReference>
<name>A0A916U362_9ACTN</name>
<evidence type="ECO:0000259" key="6">
    <source>
        <dbReference type="Pfam" id="PF04542"/>
    </source>
</evidence>
<dbReference type="InterPro" id="IPR013325">
    <property type="entry name" value="RNA_pol_sigma_r2"/>
</dbReference>
<comment type="caution">
    <text evidence="8">The sequence shown here is derived from an EMBL/GenBank/DDBJ whole genome shotgun (WGS) entry which is preliminary data.</text>
</comment>
<dbReference type="NCBIfam" id="TIGR02980">
    <property type="entry name" value="SigBFG"/>
    <property type="match status" value="1"/>
</dbReference>
<evidence type="ECO:0000256" key="4">
    <source>
        <dbReference type="ARBA" id="ARBA00023163"/>
    </source>
</evidence>
<sequence length="253" mass="28384">MDDPNYSDIPRRIALLRSANCSEAEVDELRNDIIAHCMPLAEHISRRYVGRGEQADDLKQVALVGLINAVDRFNPEFGDDFLAFAVPTIMGEVRRHFRDTRWAVRVPRRLQEVHLAIGNATAELVQKLGRAPTSKELADDLDITLEQLEQAQLAGSAFSAQSVDVPRGNDSDSQPFMDAVGEPDVSFERFENHDALRAALDALPPRERTIIIMRFFGNKTQEQIAAQLNISQMHVSRLLTKTLRSLRGRIDGD</sequence>
<feature type="domain" description="RNA polymerase sigma-70 region 2" evidence="6">
    <location>
        <begin position="34"/>
        <end position="102"/>
    </location>
</feature>
<dbReference type="Pfam" id="PF04539">
    <property type="entry name" value="Sigma70_r3"/>
    <property type="match status" value="1"/>
</dbReference>
<dbReference type="Pfam" id="PF04542">
    <property type="entry name" value="Sigma70_r2"/>
    <property type="match status" value="1"/>
</dbReference>
<dbReference type="InterPro" id="IPR007627">
    <property type="entry name" value="RNA_pol_sigma70_r2"/>
</dbReference>
<dbReference type="Gene3D" id="1.20.120.1810">
    <property type="match status" value="1"/>
</dbReference>
<protein>
    <submittedName>
        <fullName evidence="8">RNA polymerase sigma factor</fullName>
    </submittedName>
</protein>
<dbReference type="InterPro" id="IPR013324">
    <property type="entry name" value="RNA_pol_sigma_r3/r4-like"/>
</dbReference>
<dbReference type="InterPro" id="IPR007624">
    <property type="entry name" value="RNA_pol_sigma70_r3"/>
</dbReference>
<dbReference type="InterPro" id="IPR000943">
    <property type="entry name" value="RNA_pol_sigma70"/>
</dbReference>
<dbReference type="GO" id="GO:0006352">
    <property type="term" value="P:DNA-templated transcription initiation"/>
    <property type="evidence" value="ECO:0007669"/>
    <property type="project" value="InterPro"/>
</dbReference>
<keyword evidence="2" id="KW-0731">Sigma factor</keyword>
<dbReference type="AlphaFoldDB" id="A0A916U362"/>
<evidence type="ECO:0000313" key="9">
    <source>
        <dbReference type="Proteomes" id="UP000641514"/>
    </source>
</evidence>
<keyword evidence="9" id="KW-1185">Reference proteome</keyword>
<dbReference type="InterPro" id="IPR036388">
    <property type="entry name" value="WH-like_DNA-bd_sf"/>
</dbReference>
<evidence type="ECO:0000256" key="2">
    <source>
        <dbReference type="ARBA" id="ARBA00023082"/>
    </source>
</evidence>
<dbReference type="RefSeq" id="WP_188670267.1">
    <property type="nucleotide sequence ID" value="NZ_BMJH01000001.1"/>
</dbReference>
<feature type="domain" description="RNA polymerase sigma-70 region 3" evidence="5">
    <location>
        <begin position="117"/>
        <end position="174"/>
    </location>
</feature>
<dbReference type="InterPro" id="IPR014322">
    <property type="entry name" value="RNA_pol_sigma-B/F/G"/>
</dbReference>
<dbReference type="PRINTS" id="PR00046">
    <property type="entry name" value="SIGMA70FCT"/>
</dbReference>
<dbReference type="GO" id="GO:0016987">
    <property type="term" value="F:sigma factor activity"/>
    <property type="evidence" value="ECO:0007669"/>
    <property type="project" value="UniProtKB-KW"/>
</dbReference>
<reference evidence="8" key="1">
    <citation type="journal article" date="2014" name="Int. J. Syst. Evol. Microbiol.">
        <title>Complete genome sequence of Corynebacterium casei LMG S-19264T (=DSM 44701T), isolated from a smear-ripened cheese.</title>
        <authorList>
            <consortium name="US DOE Joint Genome Institute (JGI-PGF)"/>
            <person name="Walter F."/>
            <person name="Albersmeier A."/>
            <person name="Kalinowski J."/>
            <person name="Ruckert C."/>
        </authorList>
    </citation>
    <scope>NUCLEOTIDE SEQUENCE</scope>
    <source>
        <strain evidence="8">CGMCC 1.15478</strain>
    </source>
</reference>
<dbReference type="Pfam" id="PF04545">
    <property type="entry name" value="Sigma70_r4"/>
    <property type="match status" value="1"/>
</dbReference>
<dbReference type="PANTHER" id="PTHR30385">
    <property type="entry name" value="SIGMA FACTOR F FLAGELLAR"/>
    <property type="match status" value="1"/>
</dbReference>
<evidence type="ECO:0000313" key="8">
    <source>
        <dbReference type="EMBL" id="GGC55349.1"/>
    </source>
</evidence>
<evidence type="ECO:0000256" key="1">
    <source>
        <dbReference type="ARBA" id="ARBA00023015"/>
    </source>
</evidence>
<dbReference type="SUPFAM" id="SSF88659">
    <property type="entry name" value="Sigma3 and sigma4 domains of RNA polymerase sigma factors"/>
    <property type="match status" value="2"/>
</dbReference>
<organism evidence="8 9">
    <name type="scientific">Hoyosella rhizosphaerae</name>
    <dbReference type="NCBI Taxonomy" id="1755582"/>
    <lineage>
        <taxon>Bacteria</taxon>
        <taxon>Bacillati</taxon>
        <taxon>Actinomycetota</taxon>
        <taxon>Actinomycetes</taxon>
        <taxon>Mycobacteriales</taxon>
        <taxon>Hoyosellaceae</taxon>
        <taxon>Hoyosella</taxon>
    </lineage>
</organism>